<comment type="similarity">
    <text evidence="3 16">Belongs to the FMO family.</text>
</comment>
<dbReference type="InterPro" id="IPR000960">
    <property type="entry name" value="Flavin_mOase"/>
</dbReference>
<accession>A0A914D8R2</accession>
<protein>
    <recommendedName>
        <fullName evidence="16">Flavin-containing monooxygenase</fullName>
        <ecNumber evidence="16">1.-.-.-</ecNumber>
    </recommendedName>
</protein>
<dbReference type="Gene3D" id="3.50.50.60">
    <property type="entry name" value="FAD/NAD(P)-binding domain"/>
    <property type="match status" value="1"/>
</dbReference>
<dbReference type="Pfam" id="PF00743">
    <property type="entry name" value="FMO-like"/>
    <property type="match status" value="1"/>
</dbReference>
<sequence length="372" mass="42904">MHASEYKVPTEEFEDKINVVLGIGNSAVDIAVELSRVGKKTYLSTRRGAYIFNRVGPYGQPSDLAKTRFGTYYKSRIIPKSWQKKMLINRLQTRFDHHKYGLSPTEDIFSKHATLNDELPNRIISGTLQVKPDIREFTENGIIWSDGAKTEPVHNVIFATGYLFNFDMVENGTLIPVNDNYSALYKYIYPVGLLEHNTLGIIGLIQPTGAIVNTAEMQARLFFHIFSQKIKGINILPEREIMIKEVEAKENVLKAYFKLHLQRFWVDYLRYMDELADMIGCKPNPFDYLLTDFDLFYALMFKASVAYTYRLTGSHSWKDAREAILTLDERVTRPLMTRNSAIDLNNNHIGKNIIYFSLLIIFVGVCLLYYMK</sequence>
<evidence type="ECO:0000256" key="5">
    <source>
        <dbReference type="ARBA" id="ARBA00022692"/>
    </source>
</evidence>
<evidence type="ECO:0000256" key="10">
    <source>
        <dbReference type="ARBA" id="ARBA00023136"/>
    </source>
</evidence>
<evidence type="ECO:0000256" key="17">
    <source>
        <dbReference type="SAM" id="Phobius"/>
    </source>
</evidence>
<feature type="transmembrane region" description="Helical" evidence="17">
    <location>
        <begin position="353"/>
        <end position="371"/>
    </location>
</feature>
<evidence type="ECO:0000256" key="3">
    <source>
        <dbReference type="ARBA" id="ARBA00009183"/>
    </source>
</evidence>
<keyword evidence="7" id="KW-0521">NADP</keyword>
<dbReference type="GO" id="GO:0050661">
    <property type="term" value="F:NADP binding"/>
    <property type="evidence" value="ECO:0007669"/>
    <property type="project" value="InterPro"/>
</dbReference>
<comment type="subcellular location">
    <subcellularLocation>
        <location evidence="2">Endoplasmic reticulum membrane</location>
        <topology evidence="2">Single-pass membrane protein</topology>
    </subcellularLocation>
</comment>
<dbReference type="PRINTS" id="PR01121">
    <property type="entry name" value="FMOXYGENASE1"/>
</dbReference>
<comment type="cofactor">
    <cofactor evidence="1 16">
        <name>FAD</name>
        <dbReference type="ChEBI" id="CHEBI:57692"/>
    </cofactor>
</comment>
<keyword evidence="8 17" id="KW-1133">Transmembrane helix</keyword>
<dbReference type="GO" id="GO:0050660">
    <property type="term" value="F:flavin adenine dinucleotide binding"/>
    <property type="evidence" value="ECO:0007669"/>
    <property type="project" value="InterPro"/>
</dbReference>
<evidence type="ECO:0000256" key="8">
    <source>
        <dbReference type="ARBA" id="ARBA00022989"/>
    </source>
</evidence>
<dbReference type="EC" id="1.-.-.-" evidence="16"/>
<dbReference type="GO" id="GO:0005789">
    <property type="term" value="C:endoplasmic reticulum membrane"/>
    <property type="evidence" value="ECO:0007669"/>
    <property type="project" value="UniProtKB-SubCell"/>
</dbReference>
<dbReference type="AlphaFoldDB" id="A0A914D8R2"/>
<evidence type="ECO:0000256" key="16">
    <source>
        <dbReference type="RuleBase" id="RU361177"/>
    </source>
</evidence>
<evidence type="ECO:0000256" key="15">
    <source>
        <dbReference type="ARBA" id="ARBA00049443"/>
    </source>
</evidence>
<name>A0A914D8R2_9BILA</name>
<reference evidence="19" key="1">
    <citation type="submission" date="2022-11" db="UniProtKB">
        <authorList>
            <consortium name="WormBaseParasite"/>
        </authorList>
    </citation>
    <scope>IDENTIFICATION</scope>
</reference>
<comment type="catalytic activity">
    <reaction evidence="15">
        <text>N,N-dimethylaniline + NADPH + O2 + H(+) = N,N-dimethylaniline N-oxide + NADP(+) + H2O</text>
        <dbReference type="Rhea" id="RHEA:24468"/>
        <dbReference type="ChEBI" id="CHEBI:15377"/>
        <dbReference type="ChEBI" id="CHEBI:15378"/>
        <dbReference type="ChEBI" id="CHEBI:15379"/>
        <dbReference type="ChEBI" id="CHEBI:16269"/>
        <dbReference type="ChEBI" id="CHEBI:17735"/>
        <dbReference type="ChEBI" id="CHEBI:57783"/>
        <dbReference type="ChEBI" id="CHEBI:58349"/>
        <dbReference type="EC" id="1.14.13.8"/>
    </reaction>
    <physiologicalReaction direction="left-to-right" evidence="15">
        <dbReference type="Rhea" id="RHEA:24469"/>
    </physiologicalReaction>
</comment>
<dbReference type="InterPro" id="IPR002253">
    <property type="entry name" value="Flavin_mOase_1"/>
</dbReference>
<evidence type="ECO:0000256" key="7">
    <source>
        <dbReference type="ARBA" id="ARBA00022857"/>
    </source>
</evidence>
<evidence type="ECO:0000256" key="2">
    <source>
        <dbReference type="ARBA" id="ARBA00004389"/>
    </source>
</evidence>
<comment type="catalytic activity">
    <reaction evidence="12">
        <text>hypotaurine + NADH + O2 + H(+) = taurine + NAD(+) + H2O</text>
        <dbReference type="Rhea" id="RHEA:74111"/>
        <dbReference type="ChEBI" id="CHEBI:15377"/>
        <dbReference type="ChEBI" id="CHEBI:15378"/>
        <dbReference type="ChEBI" id="CHEBI:15379"/>
        <dbReference type="ChEBI" id="CHEBI:57540"/>
        <dbReference type="ChEBI" id="CHEBI:57853"/>
        <dbReference type="ChEBI" id="CHEBI:57945"/>
        <dbReference type="ChEBI" id="CHEBI:507393"/>
        <dbReference type="EC" id="1.14.13.8"/>
    </reaction>
    <physiologicalReaction direction="left-to-right" evidence="12">
        <dbReference type="Rhea" id="RHEA:74112"/>
    </physiologicalReaction>
</comment>
<organism evidence="18 19">
    <name type="scientific">Acrobeloides nanus</name>
    <dbReference type="NCBI Taxonomy" id="290746"/>
    <lineage>
        <taxon>Eukaryota</taxon>
        <taxon>Metazoa</taxon>
        <taxon>Ecdysozoa</taxon>
        <taxon>Nematoda</taxon>
        <taxon>Chromadorea</taxon>
        <taxon>Rhabditida</taxon>
        <taxon>Tylenchina</taxon>
        <taxon>Cephalobomorpha</taxon>
        <taxon>Cephaloboidea</taxon>
        <taxon>Cephalobidae</taxon>
        <taxon>Acrobeloides</taxon>
    </lineage>
</organism>
<evidence type="ECO:0000256" key="9">
    <source>
        <dbReference type="ARBA" id="ARBA00023002"/>
    </source>
</evidence>
<dbReference type="PIRSF" id="PIRSF000332">
    <property type="entry name" value="FMO"/>
    <property type="match status" value="1"/>
</dbReference>
<keyword evidence="6 16" id="KW-0274">FAD</keyword>
<evidence type="ECO:0000256" key="4">
    <source>
        <dbReference type="ARBA" id="ARBA00022630"/>
    </source>
</evidence>
<evidence type="ECO:0000256" key="12">
    <source>
        <dbReference type="ARBA" id="ARBA00047338"/>
    </source>
</evidence>
<evidence type="ECO:0000256" key="11">
    <source>
        <dbReference type="ARBA" id="ARBA00045957"/>
    </source>
</evidence>
<dbReference type="FunFam" id="3.50.50.60:FF:000023">
    <property type="entry name" value="Dimethylaniline monooxygenase [N-oxide-forming]"/>
    <property type="match status" value="1"/>
</dbReference>
<dbReference type="InterPro" id="IPR020946">
    <property type="entry name" value="Flavin_mOase-like"/>
</dbReference>
<comment type="catalytic activity">
    <reaction evidence="13">
        <text>hypotaurine + NADPH + O2 + H(+) = taurine + NADP(+) + H2O</text>
        <dbReference type="Rhea" id="RHEA:69819"/>
        <dbReference type="ChEBI" id="CHEBI:15377"/>
        <dbReference type="ChEBI" id="CHEBI:15378"/>
        <dbReference type="ChEBI" id="CHEBI:15379"/>
        <dbReference type="ChEBI" id="CHEBI:57783"/>
        <dbReference type="ChEBI" id="CHEBI:57853"/>
        <dbReference type="ChEBI" id="CHEBI:58349"/>
        <dbReference type="ChEBI" id="CHEBI:507393"/>
        <dbReference type="EC" id="1.14.13.8"/>
    </reaction>
    <physiologicalReaction direction="left-to-right" evidence="13">
        <dbReference type="Rhea" id="RHEA:69820"/>
    </physiologicalReaction>
</comment>
<evidence type="ECO:0000256" key="6">
    <source>
        <dbReference type="ARBA" id="ARBA00022827"/>
    </source>
</evidence>
<proteinExistence type="inferred from homology"/>
<keyword evidence="9 16" id="KW-0560">Oxidoreductase</keyword>
<evidence type="ECO:0000313" key="19">
    <source>
        <dbReference type="WBParaSite" id="ACRNAN_scaffold2048.g23472.t1"/>
    </source>
</evidence>
<dbReference type="GO" id="GO:0034899">
    <property type="term" value="F:trimethylamine monooxygenase activity"/>
    <property type="evidence" value="ECO:0007669"/>
    <property type="project" value="UniProtKB-EC"/>
</dbReference>
<evidence type="ECO:0000256" key="1">
    <source>
        <dbReference type="ARBA" id="ARBA00001974"/>
    </source>
</evidence>
<dbReference type="GO" id="GO:0004499">
    <property type="term" value="F:N,N-dimethylaniline monooxygenase activity"/>
    <property type="evidence" value="ECO:0007669"/>
    <property type="project" value="InterPro"/>
</dbReference>
<evidence type="ECO:0000313" key="18">
    <source>
        <dbReference type="Proteomes" id="UP000887540"/>
    </source>
</evidence>
<evidence type="ECO:0000256" key="13">
    <source>
        <dbReference type="ARBA" id="ARBA00048041"/>
    </source>
</evidence>
<keyword evidence="16" id="KW-0503">Monooxygenase</keyword>
<dbReference type="InterPro" id="IPR036188">
    <property type="entry name" value="FAD/NAD-bd_sf"/>
</dbReference>
<keyword evidence="5 17" id="KW-0812">Transmembrane</keyword>
<dbReference type="SUPFAM" id="SSF51905">
    <property type="entry name" value="FAD/NAD(P)-binding domain"/>
    <property type="match status" value="2"/>
</dbReference>
<evidence type="ECO:0000256" key="14">
    <source>
        <dbReference type="ARBA" id="ARBA00048088"/>
    </source>
</evidence>
<keyword evidence="4 16" id="KW-0285">Flavoprotein</keyword>
<dbReference type="WBParaSite" id="ACRNAN_scaffold2048.g23472.t1">
    <property type="protein sequence ID" value="ACRNAN_scaffold2048.g23472.t1"/>
    <property type="gene ID" value="ACRNAN_scaffold2048.g23472"/>
</dbReference>
<comment type="function">
    <text evidence="11">Broad spectrum monooxygenase that catalyzes the oxygenation of a wide variety of nitrogen- and sulfur-containing compounds including xenobiotics. Catalyzes the S-oxygenation of hypotaurine to produce taurine, an organic osmolyte involved in cell volume regulation as well as a variety of cytoprotective and developmental processes. In vitro, catalyzes the N-oxygenation of trimethylamine (TMA) to produce trimethylamine N-oxide (TMAO) and could therefore participate to the detoxification of this compound that is generated by the action of gut microbiota from dietary precursors such as choline, choline containing compounds, betaine or L-carnitine.</text>
</comment>
<keyword evidence="18" id="KW-1185">Reference proteome</keyword>
<dbReference type="Proteomes" id="UP000887540">
    <property type="component" value="Unplaced"/>
</dbReference>
<keyword evidence="10 17" id="KW-0472">Membrane</keyword>
<dbReference type="PANTHER" id="PTHR23023">
    <property type="entry name" value="DIMETHYLANILINE MONOOXYGENASE"/>
    <property type="match status" value="1"/>
</dbReference>
<dbReference type="InterPro" id="IPR050346">
    <property type="entry name" value="FMO-like"/>
</dbReference>
<dbReference type="PRINTS" id="PR00370">
    <property type="entry name" value="FMOXYGENASE"/>
</dbReference>
<comment type="catalytic activity">
    <reaction evidence="14">
        <text>trimethylamine + NADPH + O2 = trimethylamine N-oxide + NADP(+) + H2O</text>
        <dbReference type="Rhea" id="RHEA:31979"/>
        <dbReference type="ChEBI" id="CHEBI:15377"/>
        <dbReference type="ChEBI" id="CHEBI:15379"/>
        <dbReference type="ChEBI" id="CHEBI:15724"/>
        <dbReference type="ChEBI" id="CHEBI:57783"/>
        <dbReference type="ChEBI" id="CHEBI:58349"/>
        <dbReference type="ChEBI" id="CHEBI:58389"/>
        <dbReference type="EC" id="1.14.13.148"/>
    </reaction>
    <physiologicalReaction direction="left-to-right" evidence="14">
        <dbReference type="Rhea" id="RHEA:31980"/>
    </physiologicalReaction>
</comment>